<dbReference type="Pfam" id="PF03473">
    <property type="entry name" value="MOSC"/>
    <property type="match status" value="1"/>
</dbReference>
<evidence type="ECO:0000313" key="2">
    <source>
        <dbReference type="EMBL" id="OCL09877.1"/>
    </source>
</evidence>
<dbReference type="InterPro" id="IPR011037">
    <property type="entry name" value="Pyrv_Knase-like_insert_dom_sf"/>
</dbReference>
<dbReference type="InterPro" id="IPR052716">
    <property type="entry name" value="MOSC_domain"/>
</dbReference>
<proteinExistence type="predicted"/>
<dbReference type="AlphaFoldDB" id="A0A8E2F3G6"/>
<dbReference type="GO" id="GO:0030151">
    <property type="term" value="F:molybdenum ion binding"/>
    <property type="evidence" value="ECO:0007669"/>
    <property type="project" value="InterPro"/>
</dbReference>
<dbReference type="PANTHER" id="PTHR36930:SF1">
    <property type="entry name" value="MOSC DOMAIN-CONTAINING PROTEIN"/>
    <property type="match status" value="1"/>
</dbReference>
<dbReference type="GO" id="GO:0030170">
    <property type="term" value="F:pyridoxal phosphate binding"/>
    <property type="evidence" value="ECO:0007669"/>
    <property type="project" value="InterPro"/>
</dbReference>
<protein>
    <submittedName>
        <fullName evidence="2">PK beta-barrel-protein domain-containing protein-like protein</fullName>
    </submittedName>
</protein>
<dbReference type="EMBL" id="KV749345">
    <property type="protein sequence ID" value="OCL09877.1"/>
    <property type="molecule type" value="Genomic_DNA"/>
</dbReference>
<evidence type="ECO:0000259" key="1">
    <source>
        <dbReference type="PROSITE" id="PS51340"/>
    </source>
</evidence>
<dbReference type="PANTHER" id="PTHR36930">
    <property type="entry name" value="METAL-SULFUR CLUSTER BIOSYNTHESIS PROTEINS YUAD-RELATED"/>
    <property type="match status" value="1"/>
</dbReference>
<dbReference type="Proteomes" id="UP000250140">
    <property type="component" value="Unassembled WGS sequence"/>
</dbReference>
<dbReference type="InterPro" id="IPR005302">
    <property type="entry name" value="MoCF_Sase_C"/>
</dbReference>
<accession>A0A8E2F3G6</accession>
<dbReference type="OrthoDB" id="14384at2759"/>
<keyword evidence="3" id="KW-1185">Reference proteome</keyword>
<reference evidence="2 3" key="1">
    <citation type="journal article" date="2016" name="Nat. Commun.">
        <title>Ectomycorrhizal ecology is imprinted in the genome of the dominant symbiotic fungus Cenococcum geophilum.</title>
        <authorList>
            <consortium name="DOE Joint Genome Institute"/>
            <person name="Peter M."/>
            <person name="Kohler A."/>
            <person name="Ohm R.A."/>
            <person name="Kuo A."/>
            <person name="Krutzmann J."/>
            <person name="Morin E."/>
            <person name="Arend M."/>
            <person name="Barry K.W."/>
            <person name="Binder M."/>
            <person name="Choi C."/>
            <person name="Clum A."/>
            <person name="Copeland A."/>
            <person name="Grisel N."/>
            <person name="Haridas S."/>
            <person name="Kipfer T."/>
            <person name="LaButti K."/>
            <person name="Lindquist E."/>
            <person name="Lipzen A."/>
            <person name="Maire R."/>
            <person name="Meier B."/>
            <person name="Mihaltcheva S."/>
            <person name="Molinier V."/>
            <person name="Murat C."/>
            <person name="Poggeler S."/>
            <person name="Quandt C.A."/>
            <person name="Sperisen C."/>
            <person name="Tritt A."/>
            <person name="Tisserant E."/>
            <person name="Crous P.W."/>
            <person name="Henrissat B."/>
            <person name="Nehls U."/>
            <person name="Egli S."/>
            <person name="Spatafora J.W."/>
            <person name="Grigoriev I.V."/>
            <person name="Martin F.M."/>
        </authorList>
    </citation>
    <scope>NUCLEOTIDE SEQUENCE [LARGE SCALE GENOMIC DNA]</scope>
    <source>
        <strain evidence="2 3">CBS 207.34</strain>
    </source>
</reference>
<feature type="domain" description="MOSC" evidence="1">
    <location>
        <begin position="22"/>
        <end position="171"/>
    </location>
</feature>
<evidence type="ECO:0000313" key="3">
    <source>
        <dbReference type="Proteomes" id="UP000250140"/>
    </source>
</evidence>
<dbReference type="PROSITE" id="PS51340">
    <property type="entry name" value="MOSC"/>
    <property type="match status" value="1"/>
</dbReference>
<dbReference type="Gene3D" id="2.40.33.20">
    <property type="entry name" value="PK beta-barrel domain-like"/>
    <property type="match status" value="1"/>
</dbReference>
<organism evidence="2 3">
    <name type="scientific">Glonium stellatum</name>
    <dbReference type="NCBI Taxonomy" id="574774"/>
    <lineage>
        <taxon>Eukaryota</taxon>
        <taxon>Fungi</taxon>
        <taxon>Dikarya</taxon>
        <taxon>Ascomycota</taxon>
        <taxon>Pezizomycotina</taxon>
        <taxon>Dothideomycetes</taxon>
        <taxon>Pleosporomycetidae</taxon>
        <taxon>Gloniales</taxon>
        <taxon>Gloniaceae</taxon>
        <taxon>Glonium</taxon>
    </lineage>
</organism>
<dbReference type="SUPFAM" id="SSF50800">
    <property type="entry name" value="PK beta-barrel domain-like"/>
    <property type="match status" value="1"/>
</dbReference>
<gene>
    <name evidence="2" type="ORF">AOQ84DRAFT_353800</name>
</gene>
<sequence>MATQQGSVTAVSRSTAHHFSKEIAQSINLVAGLGVEHDAHAGVTVQHLPHLTQDASRPNLRQVHLIPYELLYELKSHGFDIKPGELGENITTYGLDLMALPQGTQLRFGDQATVAITGLRQPGPQIEKFKKGLLNQVSGNNNDGRSTTKAGVMGVVLAGGPVKGGDVVQVYLPAEPHRVLVPV</sequence>
<dbReference type="GO" id="GO:0003824">
    <property type="term" value="F:catalytic activity"/>
    <property type="evidence" value="ECO:0007669"/>
    <property type="project" value="InterPro"/>
</dbReference>
<name>A0A8E2F3G6_9PEZI</name>